<name>A0A6U3ZE29_9STRA</name>
<protein>
    <submittedName>
        <fullName evidence="2">Uncharacterized protein</fullName>
    </submittedName>
</protein>
<proteinExistence type="predicted"/>
<evidence type="ECO:0000313" key="2">
    <source>
        <dbReference type="EMBL" id="CAD9334925.1"/>
    </source>
</evidence>
<sequence length="190" mass="21374">MPRKVRIGVTLEKDDAMHSTEEVEKPSEADVRETQNNLSSSSYKVKAANNTNVRPQRAKGHSQSLKAHHVHFQDNNLLPSKTSVTTTGCLRDGLKEQRSKSLPNNAFKNLAIDDANQSTSRRKITPRCESLKELALPHQEHFVFDDDSAIFLNRVDDLFHPHSKPPPKGESDEVYESITECNEEEEDGSP</sequence>
<dbReference type="AlphaFoldDB" id="A0A6U3ZE29"/>
<organism evidence="2">
    <name type="scientific">Ditylum brightwellii</name>
    <dbReference type="NCBI Taxonomy" id="49249"/>
    <lineage>
        <taxon>Eukaryota</taxon>
        <taxon>Sar</taxon>
        <taxon>Stramenopiles</taxon>
        <taxon>Ochrophyta</taxon>
        <taxon>Bacillariophyta</taxon>
        <taxon>Mediophyceae</taxon>
        <taxon>Lithodesmiophycidae</taxon>
        <taxon>Lithodesmiales</taxon>
        <taxon>Lithodesmiaceae</taxon>
        <taxon>Ditylum</taxon>
    </lineage>
</organism>
<feature type="compositionally biased region" description="Acidic residues" evidence="1">
    <location>
        <begin position="181"/>
        <end position="190"/>
    </location>
</feature>
<reference evidence="2" key="1">
    <citation type="submission" date="2021-01" db="EMBL/GenBank/DDBJ databases">
        <authorList>
            <person name="Corre E."/>
            <person name="Pelletier E."/>
            <person name="Niang G."/>
            <person name="Scheremetjew M."/>
            <person name="Finn R."/>
            <person name="Kale V."/>
            <person name="Holt S."/>
            <person name="Cochrane G."/>
            <person name="Meng A."/>
            <person name="Brown T."/>
            <person name="Cohen L."/>
        </authorList>
    </citation>
    <scope>NUCLEOTIDE SEQUENCE</scope>
    <source>
        <strain evidence="2">Pop2</strain>
    </source>
</reference>
<feature type="compositionally biased region" description="Basic and acidic residues" evidence="1">
    <location>
        <begin position="11"/>
        <end position="33"/>
    </location>
</feature>
<evidence type="ECO:0000256" key="1">
    <source>
        <dbReference type="SAM" id="MobiDB-lite"/>
    </source>
</evidence>
<feature type="region of interest" description="Disordered" evidence="1">
    <location>
        <begin position="161"/>
        <end position="190"/>
    </location>
</feature>
<gene>
    <name evidence="2" type="ORF">DBRI1063_LOCUS13532</name>
    <name evidence="3" type="ORF">DBRI1063_LOCUS13533</name>
</gene>
<feature type="compositionally biased region" description="Polar residues" evidence="1">
    <location>
        <begin position="34"/>
        <end position="54"/>
    </location>
</feature>
<evidence type="ECO:0000313" key="3">
    <source>
        <dbReference type="EMBL" id="CAD9334926.1"/>
    </source>
</evidence>
<dbReference type="EMBL" id="HBGN01021206">
    <property type="protein sequence ID" value="CAD9334926.1"/>
    <property type="molecule type" value="Transcribed_RNA"/>
</dbReference>
<feature type="region of interest" description="Disordered" evidence="1">
    <location>
        <begin position="1"/>
        <end position="60"/>
    </location>
</feature>
<dbReference type="EMBL" id="HBGN01021205">
    <property type="protein sequence ID" value="CAD9334925.1"/>
    <property type="molecule type" value="Transcribed_RNA"/>
</dbReference>
<accession>A0A6U3ZE29</accession>